<dbReference type="PANTHER" id="PTHR11787:SF10">
    <property type="entry name" value="GUANOSINE NUCLEOTIDE DIPHOSPHATE DISSOCIATION INHIBITOR"/>
    <property type="match status" value="1"/>
</dbReference>
<dbReference type="AlphaFoldDB" id="A0A444GI52"/>
<name>A0A444GI52_ENSVE</name>
<dbReference type="InterPro" id="IPR036188">
    <property type="entry name" value="FAD/NAD-bd_sf"/>
</dbReference>
<dbReference type="Gene3D" id="1.10.405.10">
    <property type="entry name" value="Guanine Nucleotide Dissociation Inhibitor, domain 1"/>
    <property type="match status" value="1"/>
</dbReference>
<accession>A0A444GI52</accession>
<dbReference type="EMBL" id="AMZH03000575">
    <property type="protein sequence ID" value="RRT83027.1"/>
    <property type="molecule type" value="Genomic_DNA"/>
</dbReference>
<protein>
    <submittedName>
        <fullName evidence="2">Uncharacterized protein</fullName>
    </submittedName>
</protein>
<evidence type="ECO:0000313" key="3">
    <source>
        <dbReference type="Proteomes" id="UP000287651"/>
    </source>
</evidence>
<evidence type="ECO:0000313" key="2">
    <source>
        <dbReference type="EMBL" id="RRT83027.1"/>
    </source>
</evidence>
<dbReference type="GO" id="GO:0005093">
    <property type="term" value="F:Rab GDP-dissociation inhibitor activity"/>
    <property type="evidence" value="ECO:0007669"/>
    <property type="project" value="TreeGrafter"/>
</dbReference>
<dbReference type="GO" id="GO:0007264">
    <property type="term" value="P:small GTPase-mediated signal transduction"/>
    <property type="evidence" value="ECO:0007669"/>
    <property type="project" value="InterPro"/>
</dbReference>
<dbReference type="Proteomes" id="UP000287651">
    <property type="component" value="Unassembled WGS sequence"/>
</dbReference>
<dbReference type="InterPro" id="IPR018203">
    <property type="entry name" value="GDP_dissociation_inhibitor"/>
</dbReference>
<gene>
    <name evidence="2" type="ORF">B296_00018735</name>
</gene>
<dbReference type="GO" id="GO:0005737">
    <property type="term" value="C:cytoplasm"/>
    <property type="evidence" value="ECO:0007669"/>
    <property type="project" value="TreeGrafter"/>
</dbReference>
<reference evidence="2 3" key="1">
    <citation type="journal article" date="2014" name="Agronomy (Basel)">
        <title>A Draft Genome Sequence for Ensete ventricosum, the Drought-Tolerant Tree Against Hunger.</title>
        <authorList>
            <person name="Harrison J."/>
            <person name="Moore K.A."/>
            <person name="Paszkiewicz K."/>
            <person name="Jones T."/>
            <person name="Grant M."/>
            <person name="Ambacheew D."/>
            <person name="Muzemil S."/>
            <person name="Studholme D.J."/>
        </authorList>
    </citation>
    <scope>NUCLEOTIDE SEQUENCE [LARGE SCALE GENOMIC DNA]</scope>
</reference>
<dbReference type="GO" id="GO:0016192">
    <property type="term" value="P:vesicle-mediated transport"/>
    <property type="evidence" value="ECO:0007669"/>
    <property type="project" value="TreeGrafter"/>
</dbReference>
<organism evidence="2 3">
    <name type="scientific">Ensete ventricosum</name>
    <name type="common">Abyssinian banana</name>
    <name type="synonym">Musa ensete</name>
    <dbReference type="NCBI Taxonomy" id="4639"/>
    <lineage>
        <taxon>Eukaryota</taxon>
        <taxon>Viridiplantae</taxon>
        <taxon>Streptophyta</taxon>
        <taxon>Embryophyta</taxon>
        <taxon>Tracheophyta</taxon>
        <taxon>Spermatophyta</taxon>
        <taxon>Magnoliopsida</taxon>
        <taxon>Liliopsida</taxon>
        <taxon>Zingiberales</taxon>
        <taxon>Musaceae</taxon>
        <taxon>Ensete</taxon>
    </lineage>
</organism>
<sequence>MDEEYDVIVLGTGLKECILSGLLSVDGLKVRFATEFILSDQRIARFMMANGTLVRVLIRTGVTKYLNFKAVDGSFVYNNGKIYKVPATDVEALKSTLMGLFEKRRARKFFIYVQDYEDDDPKSHEGLDLNKVTTRDVISYAFNLLPFFLGFLPI</sequence>
<dbReference type="Gene3D" id="3.50.50.60">
    <property type="entry name" value="FAD/NAD(P)-binding domain"/>
    <property type="match status" value="1"/>
</dbReference>
<dbReference type="PANTHER" id="PTHR11787">
    <property type="entry name" value="RAB GDP-DISSOCIATION INHIBITOR"/>
    <property type="match status" value="1"/>
</dbReference>
<evidence type="ECO:0000256" key="1">
    <source>
        <dbReference type="ARBA" id="ARBA00005593"/>
    </source>
</evidence>
<proteinExistence type="inferred from homology"/>
<comment type="similarity">
    <text evidence="1">Belongs to the Rab GDI family.</text>
</comment>
<dbReference type="Pfam" id="PF00996">
    <property type="entry name" value="GDI"/>
    <property type="match status" value="2"/>
</dbReference>
<dbReference type="SUPFAM" id="SSF51905">
    <property type="entry name" value="FAD/NAD(P)-binding domain"/>
    <property type="match status" value="1"/>
</dbReference>
<comment type="caution">
    <text evidence="2">The sequence shown here is derived from an EMBL/GenBank/DDBJ whole genome shotgun (WGS) entry which is preliminary data.</text>
</comment>